<dbReference type="AlphaFoldDB" id="M5PU16"/>
<accession>M5PU16</accession>
<dbReference type="EMBL" id="AOSV01000018">
    <property type="protein sequence ID" value="EMG37505.1"/>
    <property type="molecule type" value="Genomic_DNA"/>
</dbReference>
<dbReference type="PATRIC" id="fig|1262666.3.peg.1820"/>
<dbReference type="OrthoDB" id="9800597at2"/>
<dbReference type="Gene3D" id="3.40.30.10">
    <property type="entry name" value="Glutaredoxin"/>
    <property type="match status" value="1"/>
</dbReference>
<dbReference type="CDD" id="cd02980">
    <property type="entry name" value="TRX_Fd_family"/>
    <property type="match status" value="1"/>
</dbReference>
<sequence>MASKPSCHILVCASFRVSGDPKGVCHKKGSTGLLQYIEEGLLDRGIDGLVCATGCMKQCDDGPIMVVYPQGHWYKGVDSEDKIDEILDACENGGAAEDHLLFK</sequence>
<dbReference type="RefSeq" id="WP_005986306.1">
    <property type="nucleotide sequence ID" value="NZ_AOSV01000018.1"/>
</dbReference>
<protein>
    <submittedName>
        <fullName evidence="1">Ferredoxin</fullName>
    </submittedName>
</protein>
<reference evidence="1 2" key="1">
    <citation type="journal article" date="2013" name="Genome Announc.">
        <title>Draft Genome Sequence for Desulfovibrio africanus Strain PCS.</title>
        <authorList>
            <person name="Brown S.D."/>
            <person name="Utturkar S.M."/>
            <person name="Arkin A.P."/>
            <person name="Deutschbauer A.M."/>
            <person name="Elias D.A."/>
            <person name="Hazen T.C."/>
            <person name="Chakraborty R."/>
        </authorList>
    </citation>
    <scope>NUCLEOTIDE SEQUENCE [LARGE SCALE GENOMIC DNA]</scope>
    <source>
        <strain evidence="1 2">PCS</strain>
    </source>
</reference>
<evidence type="ECO:0000313" key="2">
    <source>
        <dbReference type="Proteomes" id="UP000011922"/>
    </source>
</evidence>
<evidence type="ECO:0000313" key="1">
    <source>
        <dbReference type="EMBL" id="EMG37505.1"/>
    </source>
</evidence>
<dbReference type="Proteomes" id="UP000011922">
    <property type="component" value="Unassembled WGS sequence"/>
</dbReference>
<comment type="caution">
    <text evidence="1">The sequence shown here is derived from an EMBL/GenBank/DDBJ whole genome shotgun (WGS) entry which is preliminary data.</text>
</comment>
<organism evidence="1 2">
    <name type="scientific">Desulfocurvibacter africanus PCS</name>
    <dbReference type="NCBI Taxonomy" id="1262666"/>
    <lineage>
        <taxon>Bacteria</taxon>
        <taxon>Pseudomonadati</taxon>
        <taxon>Thermodesulfobacteriota</taxon>
        <taxon>Desulfovibrionia</taxon>
        <taxon>Desulfovibrionales</taxon>
        <taxon>Desulfovibrionaceae</taxon>
        <taxon>Desulfocurvibacter</taxon>
    </lineage>
</organism>
<dbReference type="SUPFAM" id="SSF52833">
    <property type="entry name" value="Thioredoxin-like"/>
    <property type="match status" value="1"/>
</dbReference>
<name>M5PU16_DESAF</name>
<gene>
    <name evidence="1" type="ORF">PCS_01796</name>
</gene>
<proteinExistence type="predicted"/>
<dbReference type="InterPro" id="IPR036249">
    <property type="entry name" value="Thioredoxin-like_sf"/>
</dbReference>